<organism evidence="3 4">
    <name type="scientific">candidate division WOR-1 bacterium RIFOXYC2_FULL_46_14</name>
    <dbReference type="NCBI Taxonomy" id="1802587"/>
    <lineage>
        <taxon>Bacteria</taxon>
        <taxon>Bacillati</taxon>
        <taxon>Saganbacteria</taxon>
    </lineage>
</organism>
<dbReference type="GO" id="GO:0016787">
    <property type="term" value="F:hydrolase activity"/>
    <property type="evidence" value="ECO:0007669"/>
    <property type="project" value="UniProtKB-KW"/>
</dbReference>
<dbReference type="Pfam" id="PF00561">
    <property type="entry name" value="Abhydrolase_1"/>
    <property type="match status" value="1"/>
</dbReference>
<feature type="domain" description="AB hydrolase-1" evidence="2">
    <location>
        <begin position="70"/>
        <end position="139"/>
    </location>
</feature>
<name>A0A1F4U6P7_UNCSA</name>
<dbReference type="InterPro" id="IPR050266">
    <property type="entry name" value="AB_hydrolase_sf"/>
</dbReference>
<dbReference type="Gene3D" id="3.40.50.1820">
    <property type="entry name" value="alpha/beta hydrolase"/>
    <property type="match status" value="1"/>
</dbReference>
<gene>
    <name evidence="3" type="ORF">A2438_05970</name>
</gene>
<comment type="caution">
    <text evidence="3">The sequence shown here is derived from an EMBL/GenBank/DDBJ whole genome shotgun (WGS) entry which is preliminary data.</text>
</comment>
<dbReference type="AlphaFoldDB" id="A0A1F4U6P7"/>
<evidence type="ECO:0000313" key="4">
    <source>
        <dbReference type="Proteomes" id="UP000179242"/>
    </source>
</evidence>
<proteinExistence type="predicted"/>
<dbReference type="PANTHER" id="PTHR43798">
    <property type="entry name" value="MONOACYLGLYCEROL LIPASE"/>
    <property type="match status" value="1"/>
</dbReference>
<sequence>MGCFDAVREKTDKLVLVSGTPKFIKDETFPHGLSKALFRNLERKIQADLDSGLRFFYDLVGINFSARFKKDEILESLDRLKKEDLRPLLPKIDVPVLLIHGDKDRICSVEASKYMAEVIPDARLVVFKGVGHAPFIEQPEKFKKIVEEFLAC</sequence>
<dbReference type="PANTHER" id="PTHR43798:SF31">
    <property type="entry name" value="AB HYDROLASE SUPERFAMILY PROTEIN YCLE"/>
    <property type="match status" value="1"/>
</dbReference>
<evidence type="ECO:0000313" key="3">
    <source>
        <dbReference type="EMBL" id="OGC40547.1"/>
    </source>
</evidence>
<evidence type="ECO:0000259" key="2">
    <source>
        <dbReference type="Pfam" id="PF00561"/>
    </source>
</evidence>
<dbReference type="SUPFAM" id="SSF53474">
    <property type="entry name" value="alpha/beta-Hydrolases"/>
    <property type="match status" value="1"/>
</dbReference>
<dbReference type="InterPro" id="IPR000073">
    <property type="entry name" value="AB_hydrolase_1"/>
</dbReference>
<evidence type="ECO:0000256" key="1">
    <source>
        <dbReference type="ARBA" id="ARBA00022801"/>
    </source>
</evidence>
<dbReference type="InterPro" id="IPR029058">
    <property type="entry name" value="AB_hydrolase_fold"/>
</dbReference>
<accession>A0A1F4U6P7</accession>
<dbReference type="GO" id="GO:0016020">
    <property type="term" value="C:membrane"/>
    <property type="evidence" value="ECO:0007669"/>
    <property type="project" value="TreeGrafter"/>
</dbReference>
<keyword evidence="1" id="KW-0378">Hydrolase</keyword>
<protein>
    <recommendedName>
        <fullName evidence="2">AB hydrolase-1 domain-containing protein</fullName>
    </recommendedName>
</protein>
<dbReference type="Proteomes" id="UP000179242">
    <property type="component" value="Unassembled WGS sequence"/>
</dbReference>
<dbReference type="EMBL" id="MEUJ01000003">
    <property type="protein sequence ID" value="OGC40547.1"/>
    <property type="molecule type" value="Genomic_DNA"/>
</dbReference>
<reference evidence="3 4" key="1">
    <citation type="journal article" date="2016" name="Nat. Commun.">
        <title>Thousands of microbial genomes shed light on interconnected biogeochemical processes in an aquifer system.</title>
        <authorList>
            <person name="Anantharaman K."/>
            <person name="Brown C.T."/>
            <person name="Hug L.A."/>
            <person name="Sharon I."/>
            <person name="Castelle C.J."/>
            <person name="Probst A.J."/>
            <person name="Thomas B.C."/>
            <person name="Singh A."/>
            <person name="Wilkins M.J."/>
            <person name="Karaoz U."/>
            <person name="Brodie E.L."/>
            <person name="Williams K.H."/>
            <person name="Hubbard S.S."/>
            <person name="Banfield J.F."/>
        </authorList>
    </citation>
    <scope>NUCLEOTIDE SEQUENCE [LARGE SCALE GENOMIC DNA]</scope>
</reference>